<protein>
    <submittedName>
        <fullName evidence="3">MCE family protein</fullName>
    </submittedName>
</protein>
<reference evidence="3 4" key="1">
    <citation type="submission" date="2019-11" db="EMBL/GenBank/DDBJ databases">
        <authorList>
            <person name="Dong K."/>
        </authorList>
    </citation>
    <scope>NUCLEOTIDE SEQUENCE [LARGE SCALE GENOMIC DNA]</scope>
    <source>
        <strain evidence="3 4">NBRC 111993</strain>
    </source>
</reference>
<keyword evidence="1" id="KW-0812">Transmembrane</keyword>
<keyword evidence="1" id="KW-1133">Transmembrane helix</keyword>
<name>A0A6L6J3K4_9RHOB</name>
<evidence type="ECO:0000256" key="1">
    <source>
        <dbReference type="SAM" id="Phobius"/>
    </source>
</evidence>
<feature type="domain" description="Mce/MlaD" evidence="2">
    <location>
        <begin position="39"/>
        <end position="115"/>
    </location>
</feature>
<proteinExistence type="predicted"/>
<keyword evidence="4" id="KW-1185">Reference proteome</keyword>
<comment type="caution">
    <text evidence="3">The sequence shown here is derived from an EMBL/GenBank/DDBJ whole genome shotgun (WGS) entry which is preliminary data.</text>
</comment>
<evidence type="ECO:0000313" key="4">
    <source>
        <dbReference type="Proteomes" id="UP000478183"/>
    </source>
</evidence>
<dbReference type="OrthoDB" id="9808689at2"/>
<sequence length="433" mass="46079">METKANFVLIGAFTLLGFLGLLAFLMWFAKIELNQQFATYDIYFTEVSGLGSSSDVMFAGLSVGNVVDMQLASGENGAVRVRVQVSEDTPIRTNSRASIEIQGVTGVSNVAITSGSQDAPLLRNVNPDSIPVIPANRSALQTLSDQGPEMISRLNTVAEQMTRLLSEDNQQRVTNILGNVERSSANLDKALADVTKATEAISVAATDISGFGSRLDSIGAAAQTTLGNADTAMAQFKETAQKADTALGSATATLDEVRDYVSGDLRGLTRNLGETATGLRTDLTRLSDRASGSMDRLDAALEVGNRTLASAERAFDGADRMINTEVGPVAADLRATLARFNEAIGKVTEDIPEITARLRDAASSADSAFSGLQAMLDSARGPVQAFAREGLPQFTNTARDLRSLVQNVNQLVNALKRNPSQIITGPRTPEFRR</sequence>
<dbReference type="InterPro" id="IPR003399">
    <property type="entry name" value="Mce/MlaD"/>
</dbReference>
<dbReference type="PANTHER" id="PTHR36698:SF2">
    <property type="entry name" value="MCE_MLAD DOMAIN-CONTAINING PROTEIN"/>
    <property type="match status" value="1"/>
</dbReference>
<accession>A0A6L6J3K4</accession>
<organism evidence="3 4">
    <name type="scientific">Paracoccus aestuariivivens</name>
    <dbReference type="NCBI Taxonomy" id="1820333"/>
    <lineage>
        <taxon>Bacteria</taxon>
        <taxon>Pseudomonadati</taxon>
        <taxon>Pseudomonadota</taxon>
        <taxon>Alphaproteobacteria</taxon>
        <taxon>Rhodobacterales</taxon>
        <taxon>Paracoccaceae</taxon>
        <taxon>Paracoccus</taxon>
    </lineage>
</organism>
<evidence type="ECO:0000313" key="3">
    <source>
        <dbReference type="EMBL" id="MTH76672.1"/>
    </source>
</evidence>
<evidence type="ECO:0000259" key="2">
    <source>
        <dbReference type="Pfam" id="PF02470"/>
    </source>
</evidence>
<gene>
    <name evidence="3" type="ORF">GL286_02910</name>
</gene>
<dbReference type="RefSeq" id="WP_155094026.1">
    <property type="nucleotide sequence ID" value="NZ_WMIE01000001.1"/>
</dbReference>
<dbReference type="Proteomes" id="UP000478183">
    <property type="component" value="Unassembled WGS sequence"/>
</dbReference>
<dbReference type="EMBL" id="WMIE01000001">
    <property type="protein sequence ID" value="MTH76672.1"/>
    <property type="molecule type" value="Genomic_DNA"/>
</dbReference>
<keyword evidence="1" id="KW-0472">Membrane</keyword>
<dbReference type="PANTHER" id="PTHR36698">
    <property type="entry name" value="BLL5892 PROTEIN"/>
    <property type="match status" value="1"/>
</dbReference>
<feature type="transmembrane region" description="Helical" evidence="1">
    <location>
        <begin position="7"/>
        <end position="29"/>
    </location>
</feature>
<dbReference type="AlphaFoldDB" id="A0A6L6J3K4"/>
<dbReference type="Pfam" id="PF02470">
    <property type="entry name" value="MlaD"/>
    <property type="match status" value="1"/>
</dbReference>